<evidence type="ECO:0000313" key="4">
    <source>
        <dbReference type="Proteomes" id="UP000887568"/>
    </source>
</evidence>
<dbReference type="GeneID" id="119741287"/>
<dbReference type="EnsemblMetazoa" id="XM_038217040.1">
    <property type="protein sequence ID" value="XP_038072968.1"/>
    <property type="gene ID" value="LOC119741287"/>
</dbReference>
<dbReference type="Pfam" id="PF24536">
    <property type="entry name" value="NXPE4_C"/>
    <property type="match status" value="1"/>
</dbReference>
<dbReference type="InterPro" id="IPR057106">
    <property type="entry name" value="NXPE4_C"/>
</dbReference>
<dbReference type="AlphaFoldDB" id="A0A914B9V2"/>
<protein>
    <recommendedName>
        <fullName evidence="2">NXPE C-terminal domain-containing protein</fullName>
    </recommendedName>
</protein>
<evidence type="ECO:0000259" key="2">
    <source>
        <dbReference type="Pfam" id="PF24536"/>
    </source>
</evidence>
<proteinExistence type="predicted"/>
<dbReference type="PANTHER" id="PTHR16165:SF5">
    <property type="entry name" value="NXPE FAMILY MEMBER 3"/>
    <property type="match status" value="1"/>
</dbReference>
<reference evidence="3" key="1">
    <citation type="submission" date="2022-11" db="UniProtKB">
        <authorList>
            <consortium name="EnsemblMetazoa"/>
        </authorList>
    </citation>
    <scope>IDENTIFICATION</scope>
</reference>
<dbReference type="PANTHER" id="PTHR16165">
    <property type="entry name" value="NXPE FAMILY MEMBER"/>
    <property type="match status" value="1"/>
</dbReference>
<dbReference type="OrthoDB" id="5950832at2759"/>
<accession>A0A914B9V2</accession>
<evidence type="ECO:0000313" key="3">
    <source>
        <dbReference type="EnsemblMetazoa" id="XP_038072968.1"/>
    </source>
</evidence>
<dbReference type="RefSeq" id="XP_038072968.1">
    <property type="nucleotide sequence ID" value="XM_038217040.1"/>
</dbReference>
<name>A0A914B9V2_PATMI</name>
<dbReference type="Proteomes" id="UP000887568">
    <property type="component" value="Unplaced"/>
</dbReference>
<dbReference type="OMA" id="WDINLAY"/>
<feature type="region of interest" description="Disordered" evidence="1">
    <location>
        <begin position="57"/>
        <end position="95"/>
    </location>
</feature>
<sequence>MRLKSRKPFWFSAKSLDDTNFDPKSEWTDVNIANRELLFRSYIGATCMASTSIIADENPQVKHHPHYPPPPKRIASPPKRRSHHSKTSADRNADADERGKVCFGPVTNHSSPKPWNKCKRTFVEPNVTLVSPPWDNVTLGDTIHYRIESNLALDRHCVSGGNFWFAVLASARGEPEASCGCFVVDHCNGSYDLFTVAAWAGKANLNLTLVHTGEAVNHLRNVVWPAKDRVSFIGFYHPDNVTDEKWPRTGCNFRGPGNWTGLCEYEHPKAMGDTRLVCENKDNVPCETLYRMKGHGARIEGSVSRLTKNVTYLFASPNSYTPVSCSSNSSYTPVCSSNLTIKGTGELVRKDLPRCRPDQPIPKFQGYWKDGVWHSLLCAMRTDWLEKKQLGQCLQNKRLVLLGDSTTRQWFTALSRLIGVRGVKPPGDIYCCHMVRVYEELNLTMWFQIHPHVLASYAVDVKDTMFEVDVFDGLDDPACNYIVVISPWAHFTQWTHHSYLTRTKLIREAVIRFRKRCPDVPIVVKGPHPRNHKTSSAIIYGSDYLIWQVGLINQETFHGIGVWFLPLWDINLAYPKTNNVHMPMEVVREELKMLLGLVCEKH</sequence>
<feature type="domain" description="NXPE C-terminal" evidence="2">
    <location>
        <begin position="373"/>
        <end position="599"/>
    </location>
</feature>
<evidence type="ECO:0000256" key="1">
    <source>
        <dbReference type="SAM" id="MobiDB-lite"/>
    </source>
</evidence>
<keyword evidence="4" id="KW-1185">Reference proteome</keyword>
<organism evidence="3 4">
    <name type="scientific">Patiria miniata</name>
    <name type="common">Bat star</name>
    <name type="synonym">Asterina miniata</name>
    <dbReference type="NCBI Taxonomy" id="46514"/>
    <lineage>
        <taxon>Eukaryota</taxon>
        <taxon>Metazoa</taxon>
        <taxon>Echinodermata</taxon>
        <taxon>Eleutherozoa</taxon>
        <taxon>Asterozoa</taxon>
        <taxon>Asteroidea</taxon>
        <taxon>Valvatacea</taxon>
        <taxon>Valvatida</taxon>
        <taxon>Asterinidae</taxon>
        <taxon>Patiria</taxon>
    </lineage>
</organism>